<organism evidence="1">
    <name type="scientific">gut metagenome</name>
    <dbReference type="NCBI Taxonomy" id="749906"/>
    <lineage>
        <taxon>unclassified sequences</taxon>
        <taxon>metagenomes</taxon>
        <taxon>organismal metagenomes</taxon>
    </lineage>
</organism>
<name>J9FWV6_9ZZZZ</name>
<proteinExistence type="predicted"/>
<accession>J9FWV6</accession>
<reference evidence="1" key="1">
    <citation type="journal article" date="2012" name="PLoS ONE">
        <title>Gene sets for utilization of primary and secondary nutrition supplies in the distal gut of endangered iberian lynx.</title>
        <authorList>
            <person name="Alcaide M."/>
            <person name="Messina E."/>
            <person name="Richter M."/>
            <person name="Bargiela R."/>
            <person name="Peplies J."/>
            <person name="Huws S.A."/>
            <person name="Newbold C.J."/>
            <person name="Golyshin P.N."/>
            <person name="Simon M.A."/>
            <person name="Lopez G."/>
            <person name="Yakimov M.M."/>
            <person name="Ferrer M."/>
        </authorList>
    </citation>
    <scope>NUCLEOTIDE SEQUENCE</scope>
</reference>
<feature type="non-terminal residue" evidence="1">
    <location>
        <position position="1"/>
    </location>
</feature>
<gene>
    <name evidence="1" type="ORF">EVA_17855</name>
</gene>
<sequence length="129" mass="15182">VREITTFITCEAGLTKEEAQKFFPVFFEMREKQHILERQKAKALRLAAAHNPSDRECARVLDEIERFNQKSLRIETSYTKRLEKLIGARKLVKVLSADRKFARRMFHERRGKKIKRSVRVVRPATPVNS</sequence>
<evidence type="ECO:0000313" key="1">
    <source>
        <dbReference type="EMBL" id="EJW94037.1"/>
    </source>
</evidence>
<comment type="caution">
    <text evidence="1">The sequence shown here is derived from an EMBL/GenBank/DDBJ whole genome shotgun (WGS) entry which is preliminary data.</text>
</comment>
<dbReference type="AlphaFoldDB" id="J9FWV6"/>
<protein>
    <submittedName>
        <fullName evidence="1">Uncharacterized protein</fullName>
    </submittedName>
</protein>
<dbReference type="EMBL" id="AMCI01006612">
    <property type="protein sequence ID" value="EJW94037.1"/>
    <property type="molecule type" value="Genomic_DNA"/>
</dbReference>